<feature type="non-terminal residue" evidence="6">
    <location>
        <position position="1"/>
    </location>
</feature>
<dbReference type="EMBL" id="VXAB01007713">
    <property type="protein sequence ID" value="NXJ10590.1"/>
    <property type="molecule type" value="Genomic_DNA"/>
</dbReference>
<keyword evidence="5" id="KW-0472">Membrane</keyword>
<dbReference type="InterPro" id="IPR036179">
    <property type="entry name" value="Ig-like_dom_sf"/>
</dbReference>
<dbReference type="GO" id="GO:0002764">
    <property type="term" value="P:immune response-regulating signaling pathway"/>
    <property type="evidence" value="ECO:0007669"/>
    <property type="project" value="TreeGrafter"/>
</dbReference>
<dbReference type="PANTHER" id="PTHR11738:SF186">
    <property type="entry name" value="OSTEOCLAST-ASSOCIATED IMMUNOGLOBULIN-LIKE RECEPTOR"/>
    <property type="match status" value="1"/>
</dbReference>
<dbReference type="Gene3D" id="2.60.40.10">
    <property type="entry name" value="Immunoglobulins"/>
    <property type="match status" value="1"/>
</dbReference>
<reference evidence="6 7" key="1">
    <citation type="submission" date="2019-09" db="EMBL/GenBank/DDBJ databases">
        <title>Bird 10,000 Genomes (B10K) Project - Family phase.</title>
        <authorList>
            <person name="Zhang G."/>
        </authorList>
    </citation>
    <scope>NUCLEOTIDE SEQUENCE [LARGE SCALE GENOMIC DNA]</scope>
    <source>
        <strain evidence="6">B10K-DU-001-53</strain>
        <tissue evidence="6">Muscle</tissue>
    </source>
</reference>
<keyword evidence="5" id="KW-0812">Transmembrane</keyword>
<dbReference type="FunFam" id="2.60.40.10:FF:000033">
    <property type="entry name" value="Killer cell immunoglobulin-like receptor"/>
    <property type="match status" value="1"/>
</dbReference>
<evidence type="ECO:0000313" key="7">
    <source>
        <dbReference type="Proteomes" id="UP000522663"/>
    </source>
</evidence>
<dbReference type="AlphaFoldDB" id="A0A7K9YNA0"/>
<protein>
    <submittedName>
        <fullName evidence="6">TARM1 protein</fullName>
    </submittedName>
</protein>
<evidence type="ECO:0000256" key="1">
    <source>
        <dbReference type="ARBA" id="ARBA00022737"/>
    </source>
</evidence>
<dbReference type="OrthoDB" id="9116688at2759"/>
<keyword evidence="7" id="KW-1185">Reference proteome</keyword>
<comment type="caution">
    <text evidence="6">The sequence shown here is derived from an EMBL/GenBank/DDBJ whole genome shotgun (WGS) entry which is preliminary data.</text>
</comment>
<keyword evidence="3" id="KW-0325">Glycoprotein</keyword>
<accession>A0A7K9YNA0</accession>
<dbReference type="InterPro" id="IPR013783">
    <property type="entry name" value="Ig-like_fold"/>
</dbReference>
<evidence type="ECO:0000256" key="5">
    <source>
        <dbReference type="SAM" id="Phobius"/>
    </source>
</evidence>
<feature type="non-terminal residue" evidence="6">
    <location>
        <position position="135"/>
    </location>
</feature>
<gene>
    <name evidence="6" type="primary">Tarm1</name>
    <name evidence="6" type="ORF">ODOGUJ_R05805</name>
</gene>
<evidence type="ECO:0000313" key="6">
    <source>
        <dbReference type="EMBL" id="NXJ10590.1"/>
    </source>
</evidence>
<organism evidence="6 7">
    <name type="scientific">Odontophorus gujanensis</name>
    <name type="common">marbled wood quail</name>
    <dbReference type="NCBI Taxonomy" id="886794"/>
    <lineage>
        <taxon>Eukaryota</taxon>
        <taxon>Metazoa</taxon>
        <taxon>Chordata</taxon>
        <taxon>Craniata</taxon>
        <taxon>Vertebrata</taxon>
        <taxon>Euteleostomi</taxon>
        <taxon>Archelosauria</taxon>
        <taxon>Archosauria</taxon>
        <taxon>Dinosauria</taxon>
        <taxon>Saurischia</taxon>
        <taxon>Theropoda</taxon>
        <taxon>Coelurosauria</taxon>
        <taxon>Aves</taxon>
        <taxon>Neognathae</taxon>
        <taxon>Galloanserae</taxon>
        <taxon>Galliformes</taxon>
        <taxon>Odontophoridae</taxon>
        <taxon>Odontophorus</taxon>
    </lineage>
</organism>
<sequence length="135" mass="14220">MGTNVTVRCRNSYRGATFLHKDGRRAPVQCQDVTDGDTATFTLLGVTPTDSGAYRCSYHPKGYPFLSSPLGDSVTLEVTLTPAPSGLTVGSRGNPVVGVVRCCAAVLVLGLGAFFVFDARNLWIQRDENPGGGGP</sequence>
<keyword evidence="1" id="KW-0677">Repeat</keyword>
<keyword evidence="2" id="KW-1015">Disulfide bond</keyword>
<dbReference type="InterPro" id="IPR050412">
    <property type="entry name" value="Ig-like_Receptors_ImmuneReg"/>
</dbReference>
<feature type="transmembrane region" description="Helical" evidence="5">
    <location>
        <begin position="96"/>
        <end position="117"/>
    </location>
</feature>
<evidence type="ECO:0000256" key="2">
    <source>
        <dbReference type="ARBA" id="ARBA00023157"/>
    </source>
</evidence>
<dbReference type="Proteomes" id="UP000522663">
    <property type="component" value="Unassembled WGS sequence"/>
</dbReference>
<dbReference type="PANTHER" id="PTHR11738">
    <property type="entry name" value="MHC CLASS I NK CELL RECEPTOR"/>
    <property type="match status" value="1"/>
</dbReference>
<evidence type="ECO:0000256" key="3">
    <source>
        <dbReference type="ARBA" id="ARBA00023180"/>
    </source>
</evidence>
<evidence type="ECO:0000256" key="4">
    <source>
        <dbReference type="ARBA" id="ARBA00023319"/>
    </source>
</evidence>
<name>A0A7K9YNA0_9GALL</name>
<keyword evidence="4" id="KW-0393">Immunoglobulin domain</keyword>
<keyword evidence="5" id="KW-1133">Transmembrane helix</keyword>
<proteinExistence type="predicted"/>
<dbReference type="SUPFAM" id="SSF48726">
    <property type="entry name" value="Immunoglobulin"/>
    <property type="match status" value="1"/>
</dbReference>